<dbReference type="GO" id="GO:1990430">
    <property type="term" value="F:extracellular matrix protein binding"/>
    <property type="evidence" value="ECO:0007669"/>
    <property type="project" value="TreeGrafter"/>
</dbReference>
<dbReference type="Ensembl" id="ENSSHAT00000004681.2">
    <property type="protein sequence ID" value="ENSSHAP00000004633.2"/>
    <property type="gene ID" value="ENSSHAG00000004071.2"/>
</dbReference>
<feature type="region of interest" description="Disordered" evidence="1">
    <location>
        <begin position="48"/>
        <end position="72"/>
    </location>
</feature>
<evidence type="ECO:0000256" key="2">
    <source>
        <dbReference type="SAM" id="SignalP"/>
    </source>
</evidence>
<feature type="signal peptide" evidence="2">
    <location>
        <begin position="1"/>
        <end position="16"/>
    </location>
</feature>
<proteinExistence type="predicted"/>
<dbReference type="Proteomes" id="UP000007648">
    <property type="component" value="Unassembled WGS sequence"/>
</dbReference>
<feature type="chain" id="PRO_5029751435" evidence="2">
    <location>
        <begin position="17"/>
        <end position="508"/>
    </location>
</feature>
<feature type="compositionally biased region" description="Basic and acidic residues" evidence="1">
    <location>
        <begin position="346"/>
        <end position="394"/>
    </location>
</feature>
<dbReference type="eggNOG" id="ENOG502SW2S">
    <property type="taxonomic scope" value="Eukaryota"/>
</dbReference>
<reference evidence="3" key="3">
    <citation type="submission" date="2025-09" db="UniProtKB">
        <authorList>
            <consortium name="Ensembl"/>
        </authorList>
    </citation>
    <scope>IDENTIFICATION</scope>
</reference>
<reference evidence="3 4" key="1">
    <citation type="journal article" date="2011" name="Proc. Natl. Acad. Sci. U.S.A.">
        <title>Genetic diversity and population structure of the endangered marsupial Sarcophilus harrisii (Tasmanian devil).</title>
        <authorList>
            <person name="Miller W."/>
            <person name="Hayes V.M."/>
            <person name="Ratan A."/>
            <person name="Petersen D.C."/>
            <person name="Wittekindt N.E."/>
            <person name="Miller J."/>
            <person name="Walenz B."/>
            <person name="Knight J."/>
            <person name="Qi J."/>
            <person name="Zhao F."/>
            <person name="Wang Q."/>
            <person name="Bedoya-Reina O.C."/>
            <person name="Katiyar N."/>
            <person name="Tomsho L.P."/>
            <person name="Kasson L.M."/>
            <person name="Hardie R.A."/>
            <person name="Woodbridge P."/>
            <person name="Tindall E.A."/>
            <person name="Bertelsen M.F."/>
            <person name="Dixon D."/>
            <person name="Pyecroft S."/>
            <person name="Helgen K.M."/>
            <person name="Lesk A.M."/>
            <person name="Pringle T.H."/>
            <person name="Patterson N."/>
            <person name="Zhang Y."/>
            <person name="Kreiss A."/>
            <person name="Woods G.M."/>
            <person name="Jones M.E."/>
            <person name="Schuster S.C."/>
        </authorList>
    </citation>
    <scope>NUCLEOTIDE SEQUENCE [LARGE SCALE GENOMIC DNA]</scope>
</reference>
<gene>
    <name evidence="3" type="primary">MEPE</name>
</gene>
<dbReference type="OrthoDB" id="9041543at2759"/>
<dbReference type="GeneID" id="100924423"/>
<dbReference type="GeneTree" id="ENSGT00390000010702"/>
<sequence length="508" mass="56903">MQVILLGLCFLSVIGAVPQKENNKNRVPVHYFDKGKKQEVYPKRNVIQKSDKSQDVSAGKQTVIKEQGTDSSKISHHDLEDTIYAEFIGNAKTDHGESVIKDPPDQKAHGVILINKNGRKYANALRRWIVEETEQNETGNSIHNKLKELKYSEAQGKGDEDIAIQNQNISEDHRTISHVQYINDHSKLTPKHIKFPYDFEGSGQGKEDNDFSPSSREIVVPDTETINGYTSVPHPDNNNAIDPNSILLIGKEGNNEVPEKEVYDLNSNGRTSTGDVVGTDSRKTPRKENSITDNKIVRESNAIRGGTNYRELPGKEGEANTSNTYQESVGIHPSQGSMRKQNIGQHAREGSNDIIEGKEISKYGKDNTKAGIESSKRDQKTKNDKGKKFGKEKSQGLPSPSNDHTHPLKAENERKNEENVHYGYNKERSIPKLPSNIRKNHYAAHRRLSSTKSHRVPGRKRFWGHTNSHSNKKFKPPKRNDSSDSTSSDSSDSDSDQSTEYFQSGNGK</sequence>
<evidence type="ECO:0000313" key="4">
    <source>
        <dbReference type="Proteomes" id="UP000007648"/>
    </source>
</evidence>
<feature type="compositionally biased region" description="Basic residues" evidence="1">
    <location>
        <begin position="438"/>
        <end position="463"/>
    </location>
</feature>
<reference evidence="3" key="2">
    <citation type="submission" date="2025-08" db="UniProtKB">
        <authorList>
            <consortium name="Ensembl"/>
        </authorList>
    </citation>
    <scope>IDENTIFICATION</scope>
</reference>
<feature type="compositionally biased region" description="Basic and acidic residues" evidence="1">
    <location>
        <begin position="280"/>
        <end position="298"/>
    </location>
</feature>
<dbReference type="HOGENOM" id="CLU_039303_0_0_1"/>
<dbReference type="PANTHER" id="PTHR16510:SF4">
    <property type="entry name" value="MATRIX EXTRACELLULAR PHOSPHOGLYCOPROTEIN"/>
    <property type="match status" value="1"/>
</dbReference>
<feature type="compositionally biased region" description="Polar residues" evidence="1">
    <location>
        <begin position="334"/>
        <end position="344"/>
    </location>
</feature>
<feature type="compositionally biased region" description="Basic and acidic residues" evidence="1">
    <location>
        <begin position="403"/>
        <end position="430"/>
    </location>
</feature>
<accession>G3VN78</accession>
<feature type="compositionally biased region" description="Polar residues" evidence="1">
    <location>
        <begin position="265"/>
        <end position="274"/>
    </location>
</feature>
<keyword evidence="4" id="KW-1185">Reference proteome</keyword>
<dbReference type="KEGG" id="shr:100924423"/>
<organism evidence="3 4">
    <name type="scientific">Sarcophilus harrisii</name>
    <name type="common">Tasmanian devil</name>
    <name type="synonym">Sarcophilus laniarius</name>
    <dbReference type="NCBI Taxonomy" id="9305"/>
    <lineage>
        <taxon>Eukaryota</taxon>
        <taxon>Metazoa</taxon>
        <taxon>Chordata</taxon>
        <taxon>Craniata</taxon>
        <taxon>Vertebrata</taxon>
        <taxon>Euteleostomi</taxon>
        <taxon>Mammalia</taxon>
        <taxon>Metatheria</taxon>
        <taxon>Dasyuromorphia</taxon>
        <taxon>Dasyuridae</taxon>
        <taxon>Sarcophilus</taxon>
    </lineage>
</organism>
<dbReference type="AlphaFoldDB" id="G3VN78"/>
<dbReference type="GO" id="GO:0031214">
    <property type="term" value="P:biomineral tissue development"/>
    <property type="evidence" value="ECO:0007669"/>
    <property type="project" value="InterPro"/>
</dbReference>
<name>G3VN78_SARHA</name>
<evidence type="ECO:0000313" key="3">
    <source>
        <dbReference type="Ensembl" id="ENSSHAP00000004633.2"/>
    </source>
</evidence>
<dbReference type="Pfam" id="PF07175">
    <property type="entry name" value="Osteoregulin"/>
    <property type="match status" value="1"/>
</dbReference>
<dbReference type="GO" id="GO:0031012">
    <property type="term" value="C:extracellular matrix"/>
    <property type="evidence" value="ECO:0007669"/>
    <property type="project" value="TreeGrafter"/>
</dbReference>
<dbReference type="FunCoup" id="G3VN78">
    <property type="interactions" value="81"/>
</dbReference>
<dbReference type="InParanoid" id="G3VN78"/>
<dbReference type="CTD" id="56955"/>
<dbReference type="RefSeq" id="XP_012407491.1">
    <property type="nucleotide sequence ID" value="XM_012552037.2"/>
</dbReference>
<dbReference type="STRING" id="9305.ENSSHAP00000004633"/>
<keyword evidence="2" id="KW-0732">Signal</keyword>
<dbReference type="PANTHER" id="PTHR16510">
    <property type="entry name" value="EXTRACELLULAR MATRIX PHOSPHOGLYCOPROTEIN WITH ASARM MOTIF"/>
    <property type="match status" value="1"/>
</dbReference>
<feature type="region of interest" description="Disordered" evidence="1">
    <location>
        <begin position="262"/>
        <end position="508"/>
    </location>
</feature>
<evidence type="ECO:0000256" key="1">
    <source>
        <dbReference type="SAM" id="MobiDB-lite"/>
    </source>
</evidence>
<protein>
    <submittedName>
        <fullName evidence="3">Matrix extracellular phosphoglycoprotein</fullName>
    </submittedName>
</protein>
<dbReference type="InterPro" id="IPR009837">
    <property type="entry name" value="MEPE"/>
</dbReference>